<evidence type="ECO:0000256" key="5">
    <source>
        <dbReference type="PIRSR" id="PIRSR602401-1"/>
    </source>
</evidence>
<sequence length="501" mass="58452">MIINIFVVILLTLVSYIIYFVIKYPDRAIGTKARPELKGPRGFPILGNFVSLLRSRGFMYYLLDLLDKYGPCFTFTLPVKGRFIMINDPQLLDHMLKTNFESFEKGDILHELMYDLFGDGIFGVDRDLWKFQRRTISRLFQERNYKDFIYASIVRKSETVLNILRRCADNGNPIDLQDLFYRFTLDTLGDIFFSTDFCCLTSPEKPVQFAIDFDHAQRIIDWRLEQSLWKFIELYSERGRQIRKSSQVLDSYVYNMINSRRADIKAEKEPNDLLTWFINAVDKDGETLDDKGLRDVILNLIIAGRDTTAQALSWMMYSIMTHPSVEDSLLNEINSILSQNTPIPLYDDVKQLFKYTKATFYETLRLYPSVPKNLKVCTKDNLLPNGVPVYANEFVVWVPWAMGRDKKIWGEDAQVFEPQRFLDDEDLLRPQNQSRFIAFHAGPRTCLGQQFATIEVIILVTMMLKEFKFELVPGQKSPPEFQTSLTLPMKEPLMAKVSRRF</sequence>
<gene>
    <name evidence="8" type="ORF">F8M41_008817</name>
</gene>
<accession>A0A8H3X3S2</accession>
<evidence type="ECO:0000256" key="7">
    <source>
        <dbReference type="SAM" id="Phobius"/>
    </source>
</evidence>
<keyword evidence="7" id="KW-1133">Transmembrane helix</keyword>
<reference evidence="8 9" key="1">
    <citation type="journal article" date="2019" name="Environ. Microbiol.">
        <title>At the nexus of three kingdoms: the genome of the mycorrhizal fungus Gigaspora margarita provides insights into plant, endobacterial and fungal interactions.</title>
        <authorList>
            <person name="Venice F."/>
            <person name="Ghignone S."/>
            <person name="Salvioli di Fossalunga A."/>
            <person name="Amselem J."/>
            <person name="Novero M."/>
            <person name="Xianan X."/>
            <person name="Sedzielewska Toro K."/>
            <person name="Morin E."/>
            <person name="Lipzen A."/>
            <person name="Grigoriev I.V."/>
            <person name="Henrissat B."/>
            <person name="Martin F.M."/>
            <person name="Bonfante P."/>
        </authorList>
    </citation>
    <scope>NUCLEOTIDE SEQUENCE [LARGE SCALE GENOMIC DNA]</scope>
    <source>
        <strain evidence="8 9">BEG34</strain>
    </source>
</reference>
<proteinExistence type="inferred from homology"/>
<dbReference type="GO" id="GO:0005506">
    <property type="term" value="F:iron ion binding"/>
    <property type="evidence" value="ECO:0007669"/>
    <property type="project" value="InterPro"/>
</dbReference>
<dbReference type="EMBL" id="WTPW01001934">
    <property type="protein sequence ID" value="KAF0406853.1"/>
    <property type="molecule type" value="Genomic_DNA"/>
</dbReference>
<dbReference type="PRINTS" id="PR00463">
    <property type="entry name" value="EP450I"/>
</dbReference>
<dbReference type="InterPro" id="IPR036396">
    <property type="entry name" value="Cyt_P450_sf"/>
</dbReference>
<keyword evidence="5 6" id="KW-0349">Heme</keyword>
<evidence type="ECO:0000256" key="2">
    <source>
        <dbReference type="ARBA" id="ARBA00022723"/>
    </source>
</evidence>
<comment type="similarity">
    <text evidence="1 6">Belongs to the cytochrome P450 family.</text>
</comment>
<keyword evidence="6" id="KW-0503">Monooxygenase</keyword>
<comment type="cofactor">
    <cofactor evidence="5">
        <name>heme</name>
        <dbReference type="ChEBI" id="CHEBI:30413"/>
    </cofactor>
</comment>
<dbReference type="Proteomes" id="UP000439903">
    <property type="component" value="Unassembled WGS sequence"/>
</dbReference>
<dbReference type="OrthoDB" id="1470350at2759"/>
<dbReference type="InterPro" id="IPR001128">
    <property type="entry name" value="Cyt_P450"/>
</dbReference>
<comment type="caution">
    <text evidence="8">The sequence shown here is derived from an EMBL/GenBank/DDBJ whole genome shotgun (WGS) entry which is preliminary data.</text>
</comment>
<keyword evidence="4 5" id="KW-0408">Iron</keyword>
<organism evidence="8 9">
    <name type="scientific">Gigaspora margarita</name>
    <dbReference type="NCBI Taxonomy" id="4874"/>
    <lineage>
        <taxon>Eukaryota</taxon>
        <taxon>Fungi</taxon>
        <taxon>Fungi incertae sedis</taxon>
        <taxon>Mucoromycota</taxon>
        <taxon>Glomeromycotina</taxon>
        <taxon>Glomeromycetes</taxon>
        <taxon>Diversisporales</taxon>
        <taxon>Gigasporaceae</taxon>
        <taxon>Gigaspora</taxon>
    </lineage>
</organism>
<evidence type="ECO:0000256" key="4">
    <source>
        <dbReference type="ARBA" id="ARBA00023004"/>
    </source>
</evidence>
<dbReference type="GO" id="GO:0006629">
    <property type="term" value="P:lipid metabolic process"/>
    <property type="evidence" value="ECO:0007669"/>
    <property type="project" value="UniProtKB-ARBA"/>
</dbReference>
<dbReference type="PROSITE" id="PS00086">
    <property type="entry name" value="CYTOCHROME_P450"/>
    <property type="match status" value="1"/>
</dbReference>
<dbReference type="Gene3D" id="1.10.630.10">
    <property type="entry name" value="Cytochrome P450"/>
    <property type="match status" value="1"/>
</dbReference>
<dbReference type="InterPro" id="IPR002401">
    <property type="entry name" value="Cyt_P450_E_grp-I"/>
</dbReference>
<keyword evidence="9" id="KW-1185">Reference proteome</keyword>
<dbReference type="GO" id="GO:0020037">
    <property type="term" value="F:heme binding"/>
    <property type="evidence" value="ECO:0007669"/>
    <property type="project" value="InterPro"/>
</dbReference>
<dbReference type="Pfam" id="PF00067">
    <property type="entry name" value="p450"/>
    <property type="match status" value="1"/>
</dbReference>
<dbReference type="PANTHER" id="PTHR24296">
    <property type="entry name" value="CYTOCHROME P450"/>
    <property type="match status" value="1"/>
</dbReference>
<evidence type="ECO:0000313" key="8">
    <source>
        <dbReference type="EMBL" id="KAF0406853.1"/>
    </source>
</evidence>
<dbReference type="GO" id="GO:0004497">
    <property type="term" value="F:monooxygenase activity"/>
    <property type="evidence" value="ECO:0007669"/>
    <property type="project" value="UniProtKB-KW"/>
</dbReference>
<dbReference type="PRINTS" id="PR00385">
    <property type="entry name" value="P450"/>
</dbReference>
<dbReference type="GO" id="GO:0016705">
    <property type="term" value="F:oxidoreductase activity, acting on paired donors, with incorporation or reduction of molecular oxygen"/>
    <property type="evidence" value="ECO:0007669"/>
    <property type="project" value="InterPro"/>
</dbReference>
<keyword evidence="2 5" id="KW-0479">Metal-binding</keyword>
<keyword evidence="3 6" id="KW-0560">Oxidoreductase</keyword>
<keyword evidence="7" id="KW-0472">Membrane</keyword>
<dbReference type="InterPro" id="IPR017972">
    <property type="entry name" value="Cyt_P450_CS"/>
</dbReference>
<keyword evidence="7" id="KW-0812">Transmembrane</keyword>
<evidence type="ECO:0000256" key="3">
    <source>
        <dbReference type="ARBA" id="ARBA00023002"/>
    </source>
</evidence>
<evidence type="ECO:0000313" key="9">
    <source>
        <dbReference type="Proteomes" id="UP000439903"/>
    </source>
</evidence>
<evidence type="ECO:0000256" key="6">
    <source>
        <dbReference type="RuleBase" id="RU000461"/>
    </source>
</evidence>
<feature type="transmembrane region" description="Helical" evidence="7">
    <location>
        <begin position="6"/>
        <end position="22"/>
    </location>
</feature>
<dbReference type="SUPFAM" id="SSF48264">
    <property type="entry name" value="Cytochrome P450"/>
    <property type="match status" value="1"/>
</dbReference>
<name>A0A8H3X3S2_GIGMA</name>
<feature type="binding site" description="axial binding residue" evidence="5">
    <location>
        <position position="446"/>
    </location>
    <ligand>
        <name>heme</name>
        <dbReference type="ChEBI" id="CHEBI:30413"/>
    </ligand>
    <ligandPart>
        <name>Fe</name>
        <dbReference type="ChEBI" id="CHEBI:18248"/>
    </ligandPart>
</feature>
<evidence type="ECO:0000256" key="1">
    <source>
        <dbReference type="ARBA" id="ARBA00010617"/>
    </source>
</evidence>
<dbReference type="AlphaFoldDB" id="A0A8H3X3S2"/>
<protein>
    <submittedName>
        <fullName evidence="8">Cytochrome P450</fullName>
    </submittedName>
</protein>